<name>A0A0I9USK3_BACFG</name>
<dbReference type="PATRIC" id="fig|817.53.peg.1528"/>
<dbReference type="EMBL" id="JMZZ02000103">
    <property type="protein sequence ID" value="KFX75269.1"/>
    <property type="molecule type" value="Genomic_DNA"/>
</dbReference>
<reference evidence="1" key="1">
    <citation type="book" date="2014" name="THE 24TH EUROPEAN CONGRESS OF CLINICAL MICROBIOLOGY AND INFECTIOUS DISEASES" publisher="ECCMID 2014" city="Barcelona, Spain">
        <title>Identification of resistance genes in three multidrug-resistant Bacteroides fragilis isolates by whole genome sequencing.</title>
        <editorList>
            <person name="Unknown"/>
            <person name="A."/>
        </editorList>
        <authorList>
            <person name="Sydenham T.V."/>
            <person name="Hasman H."/>
            <person name="Wang M."/>
            <person name="Soki J."/>
            <person name="Nagy E."/>
            <person name="Justesen U.S."/>
        </authorList>
    </citation>
    <scope>NUCLEOTIDE SEQUENCE</scope>
    <source>
        <strain evidence="1">DCMOUH0018B</strain>
    </source>
</reference>
<sequence>MLSLEEVTNVRTDGEFVIIEITLFTALLRNPSSKRAISIRLCDFWRVVDAVDYLSGLKVKNNRI</sequence>
<reference evidence="1" key="2">
    <citation type="submission" date="2014-07" db="EMBL/GenBank/DDBJ databases">
        <title>Genetics and epidemiology of antimicrobial resistance in B. fragilis group.</title>
        <authorList>
            <person name="Sydenham T.V."/>
            <person name="Hasman H."/>
            <person name="Kemp M."/>
            <person name="Justesen U.S."/>
        </authorList>
    </citation>
    <scope>NUCLEOTIDE SEQUENCE [LARGE SCALE GENOMIC DNA]</scope>
    <source>
        <strain evidence="1">DCMOUH0018B</strain>
    </source>
</reference>
<accession>A0A0I9USK3</accession>
<comment type="caution">
    <text evidence="1">The sequence shown here is derived from an EMBL/GenBank/DDBJ whole genome shotgun (WGS) entry which is preliminary data.</text>
</comment>
<dbReference type="AlphaFoldDB" id="A0A0I9USK3"/>
<gene>
    <name evidence="1" type="ORF">EE52_0207385</name>
</gene>
<protein>
    <submittedName>
        <fullName evidence="1">Uncharacterized protein</fullName>
    </submittedName>
</protein>
<evidence type="ECO:0000313" key="1">
    <source>
        <dbReference type="EMBL" id="KFX75269.1"/>
    </source>
</evidence>
<organism evidence="1">
    <name type="scientific">Bacteroides fragilis</name>
    <dbReference type="NCBI Taxonomy" id="817"/>
    <lineage>
        <taxon>Bacteria</taxon>
        <taxon>Pseudomonadati</taxon>
        <taxon>Bacteroidota</taxon>
        <taxon>Bacteroidia</taxon>
        <taxon>Bacteroidales</taxon>
        <taxon>Bacteroidaceae</taxon>
        <taxon>Bacteroides</taxon>
    </lineage>
</organism>
<proteinExistence type="predicted"/>